<proteinExistence type="predicted"/>
<comment type="caution">
    <text evidence="1">The sequence shown here is derived from an EMBL/GenBank/DDBJ whole genome shotgun (WGS) entry which is preliminary data.</text>
</comment>
<dbReference type="AlphaFoldDB" id="A0A7J0DIE2"/>
<organism evidence="1 2">
    <name type="scientific">Actinidia rufa</name>
    <dbReference type="NCBI Taxonomy" id="165716"/>
    <lineage>
        <taxon>Eukaryota</taxon>
        <taxon>Viridiplantae</taxon>
        <taxon>Streptophyta</taxon>
        <taxon>Embryophyta</taxon>
        <taxon>Tracheophyta</taxon>
        <taxon>Spermatophyta</taxon>
        <taxon>Magnoliopsida</taxon>
        <taxon>eudicotyledons</taxon>
        <taxon>Gunneridae</taxon>
        <taxon>Pentapetalae</taxon>
        <taxon>asterids</taxon>
        <taxon>Ericales</taxon>
        <taxon>Actinidiaceae</taxon>
        <taxon>Actinidia</taxon>
    </lineage>
</organism>
<dbReference type="PANTHER" id="PTHR46626">
    <property type="entry name" value="RETICULON-LIKE PROTEIN B17"/>
    <property type="match status" value="1"/>
</dbReference>
<keyword evidence="2" id="KW-1185">Reference proteome</keyword>
<reference evidence="2" key="1">
    <citation type="submission" date="2019-07" db="EMBL/GenBank/DDBJ databases">
        <title>De Novo Assembly of kiwifruit Actinidia rufa.</title>
        <authorList>
            <person name="Sugita-Konishi S."/>
            <person name="Sato K."/>
            <person name="Mori E."/>
            <person name="Abe Y."/>
            <person name="Kisaki G."/>
            <person name="Hamano K."/>
            <person name="Suezawa K."/>
            <person name="Otani M."/>
            <person name="Fukuda T."/>
            <person name="Manabe T."/>
            <person name="Gomi K."/>
            <person name="Tabuchi M."/>
            <person name="Akimitsu K."/>
            <person name="Kataoka I."/>
        </authorList>
    </citation>
    <scope>NUCLEOTIDE SEQUENCE [LARGE SCALE GENOMIC DNA]</scope>
    <source>
        <strain evidence="2">cv. Fuchu</strain>
    </source>
</reference>
<dbReference type="OrthoDB" id="783438at2759"/>
<accession>A0A7J0DIE2</accession>
<sequence length="199" mass="22971">MAEDPVEPMGLAEKARIETGRRGIWLVVHRGTIGGRGGGWSRRLERRKKWVWTVWWKRWVRLEREGIVEGPRRINSVWWFRFNPQVAAFLLIGAEYGHLMTLRRLCALVEYLKRWVLEAWGACSHKKIVAASAATVFWNLTAIRTRIFAAFIFVVILRSHRQHLGTKVEGGGQAEGEQQEQQQKALVVVEKEDLKSSTN</sequence>
<gene>
    <name evidence="1" type="ORF">Acr_00g0036150</name>
</gene>
<dbReference type="PANTHER" id="PTHR46626:SF2">
    <property type="entry name" value="RETICULON-LIKE PROTEIN B17"/>
    <property type="match status" value="1"/>
</dbReference>
<protein>
    <submittedName>
        <fullName evidence="1">Reticulon family protein</fullName>
    </submittedName>
</protein>
<name>A0A7J0DIE2_9ERIC</name>
<evidence type="ECO:0000313" key="2">
    <source>
        <dbReference type="Proteomes" id="UP000585474"/>
    </source>
</evidence>
<dbReference type="InterPro" id="IPR044647">
    <property type="entry name" value="RTNLB17/18/21"/>
</dbReference>
<dbReference type="EMBL" id="BJWL01000216">
    <property type="protein sequence ID" value="GFS34807.1"/>
    <property type="molecule type" value="Genomic_DNA"/>
</dbReference>
<evidence type="ECO:0000313" key="1">
    <source>
        <dbReference type="EMBL" id="GFS34807.1"/>
    </source>
</evidence>
<dbReference type="Proteomes" id="UP000585474">
    <property type="component" value="Unassembled WGS sequence"/>
</dbReference>